<reference evidence="2" key="1">
    <citation type="submission" date="2016-10" db="EMBL/GenBank/DDBJ databases">
        <authorList>
            <person name="Varghese N."/>
            <person name="Submissions S."/>
        </authorList>
    </citation>
    <scope>NUCLEOTIDE SEQUENCE [LARGE SCALE GENOMIC DNA]</scope>
    <source>
        <strain evidence="2">CGMCC 4.3530</strain>
    </source>
</reference>
<dbReference type="STRING" id="418495.SAMN05216215_1014127"/>
<dbReference type="Proteomes" id="UP000199529">
    <property type="component" value="Unassembled WGS sequence"/>
</dbReference>
<dbReference type="RefSeq" id="WP_093266560.1">
    <property type="nucleotide sequence ID" value="NZ_FNOK01000014.1"/>
</dbReference>
<proteinExistence type="predicted"/>
<keyword evidence="2" id="KW-1185">Reference proteome</keyword>
<gene>
    <name evidence="1" type="ORF">SAMN05216215_1014127</name>
</gene>
<organism evidence="1 2">
    <name type="scientific">Saccharopolyspora shandongensis</name>
    <dbReference type="NCBI Taxonomy" id="418495"/>
    <lineage>
        <taxon>Bacteria</taxon>
        <taxon>Bacillati</taxon>
        <taxon>Actinomycetota</taxon>
        <taxon>Actinomycetes</taxon>
        <taxon>Pseudonocardiales</taxon>
        <taxon>Pseudonocardiaceae</taxon>
        <taxon>Saccharopolyspora</taxon>
    </lineage>
</organism>
<evidence type="ECO:0000313" key="1">
    <source>
        <dbReference type="EMBL" id="SDX74418.1"/>
    </source>
</evidence>
<evidence type="ECO:0008006" key="3">
    <source>
        <dbReference type="Google" id="ProtNLM"/>
    </source>
</evidence>
<name>A0A1H3E845_9PSEU</name>
<accession>A0A1H3E845</accession>
<dbReference type="OrthoDB" id="4554341at2"/>
<sequence length="79" mass="8779">MTDEEIPLRPVSCRICGTCVLVKKNSLAHTLVQWTSDTEQCVELAQSPTADRATVLTCLKLRDSIETAVRDGRIRLPQP</sequence>
<dbReference type="EMBL" id="FNOK01000014">
    <property type="protein sequence ID" value="SDX74418.1"/>
    <property type="molecule type" value="Genomic_DNA"/>
</dbReference>
<evidence type="ECO:0000313" key="2">
    <source>
        <dbReference type="Proteomes" id="UP000199529"/>
    </source>
</evidence>
<dbReference type="AlphaFoldDB" id="A0A1H3E845"/>
<protein>
    <recommendedName>
        <fullName evidence="3">Ferredoxin</fullName>
    </recommendedName>
</protein>